<dbReference type="RefSeq" id="XP_025369945.1">
    <property type="nucleotide sequence ID" value="XM_025510130.1"/>
</dbReference>
<keyword evidence="3" id="KW-1185">Reference proteome</keyword>
<dbReference type="AlphaFoldDB" id="A0A316W581"/>
<feature type="compositionally biased region" description="Basic and acidic residues" evidence="1">
    <location>
        <begin position="195"/>
        <end position="220"/>
    </location>
</feature>
<evidence type="ECO:0000256" key="1">
    <source>
        <dbReference type="SAM" id="MobiDB-lite"/>
    </source>
</evidence>
<gene>
    <name evidence="2" type="ORF">IE81DRAFT_115560</name>
</gene>
<dbReference type="Proteomes" id="UP000245783">
    <property type="component" value="Unassembled WGS sequence"/>
</dbReference>
<feature type="region of interest" description="Disordered" evidence="1">
    <location>
        <begin position="135"/>
        <end position="158"/>
    </location>
</feature>
<dbReference type="EMBL" id="KZ819376">
    <property type="protein sequence ID" value="PWN42785.1"/>
    <property type="molecule type" value="Genomic_DNA"/>
</dbReference>
<feature type="region of interest" description="Disordered" evidence="1">
    <location>
        <begin position="176"/>
        <end position="236"/>
    </location>
</feature>
<evidence type="ECO:0000313" key="2">
    <source>
        <dbReference type="EMBL" id="PWN42785.1"/>
    </source>
</evidence>
<organism evidence="2 3">
    <name type="scientific">Ceraceosorus guamensis</name>
    <dbReference type="NCBI Taxonomy" id="1522189"/>
    <lineage>
        <taxon>Eukaryota</taxon>
        <taxon>Fungi</taxon>
        <taxon>Dikarya</taxon>
        <taxon>Basidiomycota</taxon>
        <taxon>Ustilaginomycotina</taxon>
        <taxon>Exobasidiomycetes</taxon>
        <taxon>Ceraceosorales</taxon>
        <taxon>Ceraceosoraceae</taxon>
        <taxon>Ceraceosorus</taxon>
    </lineage>
</organism>
<reference evidence="2 3" key="1">
    <citation type="journal article" date="2018" name="Mol. Biol. Evol.">
        <title>Broad Genomic Sampling Reveals a Smut Pathogenic Ancestry of the Fungal Clade Ustilaginomycotina.</title>
        <authorList>
            <person name="Kijpornyongpan T."/>
            <person name="Mondo S.J."/>
            <person name="Barry K."/>
            <person name="Sandor L."/>
            <person name="Lee J."/>
            <person name="Lipzen A."/>
            <person name="Pangilinan J."/>
            <person name="LaButti K."/>
            <person name="Hainaut M."/>
            <person name="Henrissat B."/>
            <person name="Grigoriev I.V."/>
            <person name="Spatafora J.W."/>
            <person name="Aime M.C."/>
        </authorList>
    </citation>
    <scope>NUCLEOTIDE SEQUENCE [LARGE SCALE GENOMIC DNA]</scope>
    <source>
        <strain evidence="2 3">MCA 4658</strain>
    </source>
</reference>
<proteinExistence type="predicted"/>
<feature type="compositionally biased region" description="Polar residues" evidence="1">
    <location>
        <begin position="139"/>
        <end position="149"/>
    </location>
</feature>
<accession>A0A316W581</accession>
<protein>
    <submittedName>
        <fullName evidence="2">Uncharacterized protein</fullName>
    </submittedName>
</protein>
<sequence length="236" mass="25899">METTKVPLALATVTRLRTPTTSQALTAVRRRELSPLTKATLPQLARTMRQWTPTLQQSRRLPRLVPRCTLMRTSSLMVPSSLRKCCRVSLRAQHADLVVPDSVDGKNGAVAEARLKGFSDDLILACASKLSLQVDYDPPTNNGTAPQQKQNKRSEQPLPESYWKCLSDTQAKAQGTHAKLQQGSKAKAAGTVTDGKTDCDDPKKKEEEPKEAAKPADKVGKRAIPYGSRRVLSDRA</sequence>
<name>A0A316W581_9BASI</name>
<dbReference type="GeneID" id="37032000"/>
<evidence type="ECO:0000313" key="3">
    <source>
        <dbReference type="Proteomes" id="UP000245783"/>
    </source>
</evidence>
<dbReference type="InParanoid" id="A0A316W581"/>